<feature type="repeat" description="WD" evidence="3">
    <location>
        <begin position="108"/>
        <end position="150"/>
    </location>
</feature>
<dbReference type="Proteomes" id="UP001190700">
    <property type="component" value="Unassembled WGS sequence"/>
</dbReference>
<dbReference type="PANTHER" id="PTHR44090">
    <property type="entry name" value="WD REPEAT-CONTAINING PROTEIN 61"/>
    <property type="match status" value="1"/>
</dbReference>
<evidence type="ECO:0000256" key="3">
    <source>
        <dbReference type="PROSITE-ProRule" id="PRU00221"/>
    </source>
</evidence>
<evidence type="ECO:0000313" key="5">
    <source>
        <dbReference type="Proteomes" id="UP001190700"/>
    </source>
</evidence>
<dbReference type="Gene3D" id="2.130.10.10">
    <property type="entry name" value="YVTN repeat-like/Quinoprotein amine dehydrogenase"/>
    <property type="match status" value="1"/>
</dbReference>
<keyword evidence="2" id="KW-0677">Repeat</keyword>
<dbReference type="InterPro" id="IPR051510">
    <property type="entry name" value="SKI8"/>
</dbReference>
<sequence length="235" mass="25912">MRMWMRCQAFHEDGSFLTCETLLPGDPSEDKELIFMYDLRRSVTAQGLQPISQFTGHNDMITCLAVSPKAPNLFISGSKDLTVRLWDRRSPPSAVVMLGSQESGKENPQAHSKLVTSLDMDPNDPNTIYSSGADLRVCQWDLRKGTTAASTKLFDKHPWKVAASSEKDNVAVCTSNALLYVNMATQTAIPATIPGRAAGKLDAVGRYHTIKWDHSSKQLYAGSSAHHVDRYNLLG</sequence>
<dbReference type="PROSITE" id="PS50082">
    <property type="entry name" value="WD_REPEATS_2"/>
    <property type="match status" value="2"/>
</dbReference>
<dbReference type="PROSITE" id="PS50294">
    <property type="entry name" value="WD_REPEATS_REGION"/>
    <property type="match status" value="1"/>
</dbReference>
<feature type="repeat" description="WD" evidence="3">
    <location>
        <begin position="54"/>
        <end position="96"/>
    </location>
</feature>
<organism evidence="4 5">
    <name type="scientific">Cymbomonas tetramitiformis</name>
    <dbReference type="NCBI Taxonomy" id="36881"/>
    <lineage>
        <taxon>Eukaryota</taxon>
        <taxon>Viridiplantae</taxon>
        <taxon>Chlorophyta</taxon>
        <taxon>Pyramimonadophyceae</taxon>
        <taxon>Pyramimonadales</taxon>
        <taxon>Pyramimonadaceae</taxon>
        <taxon>Cymbomonas</taxon>
    </lineage>
</organism>
<dbReference type="AlphaFoldDB" id="A0AAE0L1F2"/>
<name>A0AAE0L1F2_9CHLO</name>
<dbReference type="SUPFAM" id="SSF50978">
    <property type="entry name" value="WD40 repeat-like"/>
    <property type="match status" value="1"/>
</dbReference>
<dbReference type="PANTHER" id="PTHR44090:SF1">
    <property type="entry name" value="SUPERKILLER COMPLEX PROTEIN 8"/>
    <property type="match status" value="1"/>
</dbReference>
<evidence type="ECO:0000256" key="2">
    <source>
        <dbReference type="ARBA" id="ARBA00022737"/>
    </source>
</evidence>
<evidence type="ECO:0008006" key="6">
    <source>
        <dbReference type="Google" id="ProtNLM"/>
    </source>
</evidence>
<comment type="caution">
    <text evidence="4">The sequence shown here is derived from an EMBL/GenBank/DDBJ whole genome shotgun (WGS) entry which is preliminary data.</text>
</comment>
<accession>A0AAE0L1F2</accession>
<reference evidence="4 5" key="1">
    <citation type="journal article" date="2015" name="Genome Biol. Evol.">
        <title>Comparative Genomics of a Bacterivorous Green Alga Reveals Evolutionary Causalities and Consequences of Phago-Mixotrophic Mode of Nutrition.</title>
        <authorList>
            <person name="Burns J.A."/>
            <person name="Paasch A."/>
            <person name="Narechania A."/>
            <person name="Kim E."/>
        </authorList>
    </citation>
    <scope>NUCLEOTIDE SEQUENCE [LARGE SCALE GENOMIC DNA]</scope>
    <source>
        <strain evidence="4 5">PLY_AMNH</strain>
    </source>
</reference>
<dbReference type="InterPro" id="IPR036322">
    <property type="entry name" value="WD40_repeat_dom_sf"/>
</dbReference>
<dbReference type="Pfam" id="PF00400">
    <property type="entry name" value="WD40"/>
    <property type="match status" value="2"/>
</dbReference>
<dbReference type="InterPro" id="IPR001680">
    <property type="entry name" value="WD40_rpt"/>
</dbReference>
<dbReference type="SMART" id="SM00320">
    <property type="entry name" value="WD40"/>
    <property type="match status" value="2"/>
</dbReference>
<dbReference type="InterPro" id="IPR015943">
    <property type="entry name" value="WD40/YVTN_repeat-like_dom_sf"/>
</dbReference>
<keyword evidence="5" id="KW-1185">Reference proteome</keyword>
<dbReference type="GO" id="GO:0016593">
    <property type="term" value="C:Cdc73/Paf1 complex"/>
    <property type="evidence" value="ECO:0007669"/>
    <property type="project" value="TreeGrafter"/>
</dbReference>
<evidence type="ECO:0000256" key="1">
    <source>
        <dbReference type="ARBA" id="ARBA00022574"/>
    </source>
</evidence>
<protein>
    <recommendedName>
        <fullName evidence="6">Guanine nucleotide-binding protein subunit beta-like protein</fullName>
    </recommendedName>
</protein>
<evidence type="ECO:0000313" key="4">
    <source>
        <dbReference type="EMBL" id="KAK3268367.1"/>
    </source>
</evidence>
<proteinExistence type="predicted"/>
<keyword evidence="1 3" id="KW-0853">WD repeat</keyword>
<gene>
    <name evidence="4" type="ORF">CYMTET_23123</name>
</gene>
<dbReference type="EMBL" id="LGRX02011868">
    <property type="protein sequence ID" value="KAK3268367.1"/>
    <property type="molecule type" value="Genomic_DNA"/>
</dbReference>